<keyword evidence="3" id="KW-0479">Metal-binding</keyword>
<keyword evidence="9" id="KW-1208">Phospholipid metabolism</keyword>
<keyword evidence="8" id="KW-0594">Phospholipid biosynthesis</keyword>
<dbReference type="Gene3D" id="1.20.1090.10">
    <property type="entry name" value="Dehydroquinate synthase-like - alpha domain"/>
    <property type="match status" value="1"/>
</dbReference>
<dbReference type="GO" id="GO:0008654">
    <property type="term" value="P:phospholipid biosynthetic process"/>
    <property type="evidence" value="ECO:0007669"/>
    <property type="project" value="UniProtKB-KW"/>
</dbReference>
<evidence type="ECO:0000256" key="2">
    <source>
        <dbReference type="ARBA" id="ARBA00022516"/>
    </source>
</evidence>
<evidence type="ECO:0000256" key="1">
    <source>
        <dbReference type="ARBA" id="ARBA00022490"/>
    </source>
</evidence>
<dbReference type="GO" id="GO:0046872">
    <property type="term" value="F:metal ion binding"/>
    <property type="evidence" value="ECO:0007669"/>
    <property type="project" value="UniProtKB-KW"/>
</dbReference>
<organism evidence="10 11">
    <name type="scientific">Pectinatus brassicae</name>
    <dbReference type="NCBI Taxonomy" id="862415"/>
    <lineage>
        <taxon>Bacteria</taxon>
        <taxon>Bacillati</taxon>
        <taxon>Bacillota</taxon>
        <taxon>Negativicutes</taxon>
        <taxon>Selenomonadales</taxon>
        <taxon>Selenomonadaceae</taxon>
        <taxon>Pectinatus</taxon>
    </lineage>
</organism>
<keyword evidence="4" id="KW-0521">NADP</keyword>
<dbReference type="PANTHER" id="PTHR43616">
    <property type="entry name" value="GLYCEROL DEHYDROGENASE"/>
    <property type="match status" value="1"/>
</dbReference>
<dbReference type="SUPFAM" id="SSF56796">
    <property type="entry name" value="Dehydroquinate synthase-like"/>
    <property type="match status" value="1"/>
</dbReference>
<dbReference type="CDD" id="cd08175">
    <property type="entry name" value="G1PDH"/>
    <property type="match status" value="1"/>
</dbReference>
<reference evidence="10 11" key="1">
    <citation type="submission" date="2020-08" db="EMBL/GenBank/DDBJ databases">
        <title>Genomic Encyclopedia of Type Strains, Phase IV (KMG-IV): sequencing the most valuable type-strain genomes for metagenomic binning, comparative biology and taxonomic classification.</title>
        <authorList>
            <person name="Goeker M."/>
        </authorList>
    </citation>
    <scope>NUCLEOTIDE SEQUENCE [LARGE SCALE GENOMIC DNA]</scope>
    <source>
        <strain evidence="10 11">DSM 24661</strain>
    </source>
</reference>
<dbReference type="Pfam" id="PF13685">
    <property type="entry name" value="Fe-ADH_2"/>
    <property type="match status" value="1"/>
</dbReference>
<dbReference type="RefSeq" id="WP_183858967.1">
    <property type="nucleotide sequence ID" value="NZ_JACHFH010000002.1"/>
</dbReference>
<dbReference type="EC" id="1.1.1.261" evidence="10"/>
<proteinExistence type="predicted"/>
<evidence type="ECO:0000256" key="7">
    <source>
        <dbReference type="ARBA" id="ARBA00023098"/>
    </source>
</evidence>
<dbReference type="InterPro" id="IPR016205">
    <property type="entry name" value="Glycerol_DH"/>
</dbReference>
<protein>
    <submittedName>
        <fullName evidence="10">Glycerol-1-phosphate dehydrogenase [NAD(P)+]</fullName>
        <ecNumber evidence="10">1.1.1.261</ecNumber>
    </submittedName>
</protein>
<dbReference type="InterPro" id="IPR032837">
    <property type="entry name" value="G1PDH"/>
</dbReference>
<evidence type="ECO:0000256" key="4">
    <source>
        <dbReference type="ARBA" id="ARBA00022857"/>
    </source>
</evidence>
<evidence type="ECO:0000256" key="3">
    <source>
        <dbReference type="ARBA" id="ARBA00022723"/>
    </source>
</evidence>
<keyword evidence="11" id="KW-1185">Reference proteome</keyword>
<keyword evidence="1" id="KW-0963">Cytoplasm</keyword>
<evidence type="ECO:0000256" key="8">
    <source>
        <dbReference type="ARBA" id="ARBA00023209"/>
    </source>
</evidence>
<gene>
    <name evidence="10" type="ORF">HNR32_000258</name>
</gene>
<dbReference type="PANTHER" id="PTHR43616:SF5">
    <property type="entry name" value="GLYCEROL DEHYDROGENASE 1"/>
    <property type="match status" value="1"/>
</dbReference>
<accession>A0A840UQN3</accession>
<evidence type="ECO:0000256" key="6">
    <source>
        <dbReference type="ARBA" id="ARBA00023027"/>
    </source>
</evidence>
<keyword evidence="2" id="KW-0444">Lipid biosynthesis</keyword>
<dbReference type="Gene3D" id="3.40.50.1970">
    <property type="match status" value="1"/>
</dbReference>
<evidence type="ECO:0000256" key="9">
    <source>
        <dbReference type="ARBA" id="ARBA00023264"/>
    </source>
</evidence>
<name>A0A840UQN3_9FIRM</name>
<sequence>MVNWNEHLNKKISCTCGRDHECDIAHVEIGQDVIEKLTEYVQANTYKSICIIADKNTIKVAGDKVYKALEQAEASYAQYIFADDELVPNELNIGKIFTHIPYDCDFIIAVGSGVINDLIRFVAQKLKCPYVIVATAPSMDGYASAVSPLIVDNMKTTYEHLGFPWAILGDVEILKDAPEHMIASGAGDIFGKYVCLVEWKLANIVNDEYYCPEIVKIMQNAVNEVAKAADFGIKERDPAAMASVMEGLVWAGTGISYCGNSRPASGCEHQMGHTWEILFLQKGRHDILHGTLVGVATIVALHVYKEALEILQNSELLTASSFDEIAWTEKIKAFFGPAAQEVLKLENTVHKNAEAKIAKRLQNVLANKEEIIELLKTLPDIDVMINRMKKINEPYLPKQVNVSPELLRNTIIYAKELRNRYGVLQMLFDCGKLEEAADKVCAKIAKIS</sequence>
<evidence type="ECO:0000313" key="11">
    <source>
        <dbReference type="Proteomes" id="UP000559117"/>
    </source>
</evidence>
<dbReference type="EMBL" id="JACHFH010000002">
    <property type="protein sequence ID" value="MBB5335144.1"/>
    <property type="molecule type" value="Genomic_DNA"/>
</dbReference>
<dbReference type="AlphaFoldDB" id="A0A840UQN3"/>
<comment type="caution">
    <text evidence="10">The sequence shown here is derived from an EMBL/GenBank/DDBJ whole genome shotgun (WGS) entry which is preliminary data.</text>
</comment>
<keyword evidence="5 10" id="KW-0560">Oxidoreductase</keyword>
<keyword evidence="7" id="KW-0443">Lipid metabolism</keyword>
<evidence type="ECO:0000313" key="10">
    <source>
        <dbReference type="EMBL" id="MBB5335144.1"/>
    </source>
</evidence>
<keyword evidence="6" id="KW-0520">NAD</keyword>
<dbReference type="GO" id="GO:0050492">
    <property type="term" value="F:glycerol-1-phosphate dehydrogenase [NAD(P)+] activity"/>
    <property type="evidence" value="ECO:0007669"/>
    <property type="project" value="UniProtKB-EC"/>
</dbReference>
<dbReference type="Proteomes" id="UP000559117">
    <property type="component" value="Unassembled WGS sequence"/>
</dbReference>
<evidence type="ECO:0000256" key="5">
    <source>
        <dbReference type="ARBA" id="ARBA00023002"/>
    </source>
</evidence>